<dbReference type="Proteomes" id="UP000005615">
    <property type="component" value="Unassembled WGS sequence"/>
</dbReference>
<dbReference type="STRING" id="2518989.IMCC3088_74"/>
<dbReference type="RefSeq" id="WP_009577072.1">
    <property type="nucleotide sequence ID" value="NZ_AEIG01000104.1"/>
</dbReference>
<sequence length="261" mass="30027">MKTIVVQSHRSRSLNEWIELCQNSVRLWADIHRFDYQFLDDGLFDYLPTRYLLQQYNAVVASDLARLRWLRALLVEYERVIWCDADWLVMDVERFQPLRSTYALGREVWIDQRGTGELKAFKKVHNAYLQFDRGNTFLDFYIETAEQFLNKNTGGVPNQFIGPKLLTAIHNVVGLPVNENAGMLSPLLAAALLRREGVLEPVEYEHLTKHAFERVIALFQRRSVQMPLALNLSASCIEAAGLDARKIVILCDVLGEGVLFK</sequence>
<organism evidence="1 2">
    <name type="scientific">Aequoribacter fuscus</name>
    <dbReference type="NCBI Taxonomy" id="2518989"/>
    <lineage>
        <taxon>Bacteria</taxon>
        <taxon>Pseudomonadati</taxon>
        <taxon>Pseudomonadota</taxon>
        <taxon>Gammaproteobacteria</taxon>
        <taxon>Cellvibrionales</taxon>
        <taxon>Halieaceae</taxon>
        <taxon>Aequoribacter</taxon>
    </lineage>
</organism>
<proteinExistence type="predicted"/>
<accession>F3L5E3</accession>
<dbReference type="OrthoDB" id="195155at2"/>
<reference evidence="1 2" key="1">
    <citation type="journal article" date="2011" name="J. Bacteriol.">
        <title>Genome sequence of strain IMCC3088, a proteorhodopsin-containing marine bacterium belonging to the OM60/NOR5 clade.</title>
        <authorList>
            <person name="Jang Y."/>
            <person name="Oh H.M."/>
            <person name="Kang I."/>
            <person name="Lee K."/>
            <person name="Yang S.J."/>
            <person name="Cho J.C."/>
        </authorList>
    </citation>
    <scope>NUCLEOTIDE SEQUENCE [LARGE SCALE GENOMIC DNA]</scope>
    <source>
        <strain evidence="1 2">IMCC3088</strain>
    </source>
</reference>
<evidence type="ECO:0000313" key="2">
    <source>
        <dbReference type="Proteomes" id="UP000005615"/>
    </source>
</evidence>
<dbReference type="AlphaFoldDB" id="F3L5E3"/>
<comment type="caution">
    <text evidence="1">The sequence shown here is derived from an EMBL/GenBank/DDBJ whole genome shotgun (WGS) entry which is preliminary data.</text>
</comment>
<protein>
    <submittedName>
        <fullName evidence="1">Uncharacterized protein</fullName>
    </submittedName>
</protein>
<gene>
    <name evidence="1" type="ORF">IMCC3088_74</name>
</gene>
<name>F3L5E3_9GAMM</name>
<dbReference type="eggNOG" id="ENOG5032R5Q">
    <property type="taxonomic scope" value="Bacteria"/>
</dbReference>
<evidence type="ECO:0000313" key="1">
    <source>
        <dbReference type="EMBL" id="EGG28460.1"/>
    </source>
</evidence>
<keyword evidence="2" id="KW-1185">Reference proteome</keyword>
<dbReference type="EMBL" id="AEIG01000104">
    <property type="protein sequence ID" value="EGG28460.1"/>
    <property type="molecule type" value="Genomic_DNA"/>
</dbReference>